<protein>
    <submittedName>
        <fullName evidence="2">Uncharacterized protein</fullName>
    </submittedName>
</protein>
<dbReference type="AlphaFoldDB" id="A0A9P8IHV7"/>
<dbReference type="EMBL" id="JAGHQM010002353">
    <property type="protein sequence ID" value="KAH0550925.1"/>
    <property type="molecule type" value="Genomic_DNA"/>
</dbReference>
<comment type="caution">
    <text evidence="2">The sequence shown here is derived from an EMBL/GenBank/DDBJ whole genome shotgun (WGS) entry which is preliminary data.</text>
</comment>
<keyword evidence="1" id="KW-0472">Membrane</keyword>
<sequence>MAVDCTPLYAAATTCYNVISPRDCFCPNVLNNTCSAICRQRDQPAGYLHWVLGICANPISPWNSSDKGGVQFRMDWPDYQPLADTAYDNLFPWQWRIEFRADEVGGKNTSGKDRNNTTAAPSCPSYTAKLGVFAAVNATIIFVTLIFGRSDVMQFLTRNLLGRPGRWWWTVAFVNGIIAFGGNLIIAHMIRRTPGFANIDTTHLALLWIARPRLSWLAAFLVKFQMDKAIYFGVGASSALTEVILQAIGATYIGMTVHFAASRNYYRLHHLENIQRGYYASIMYSGALLWVISIGIALGICVSTFLGIGPIIAGVLTDVGKFLWQAVLSLGYRLAWICNICGIPLPQRRTDDPVELQSVRSSSKPSAVSHFRASVSETASLTRDRDVVSILLGVGLRLKDLNNLYFFGFLMSFPFTGQWLFWAGFVGLAGDR</sequence>
<keyword evidence="1" id="KW-1133">Transmembrane helix</keyword>
<feature type="transmembrane region" description="Helical" evidence="1">
    <location>
        <begin position="404"/>
        <end position="429"/>
    </location>
</feature>
<dbReference type="Proteomes" id="UP000750711">
    <property type="component" value="Unassembled WGS sequence"/>
</dbReference>
<evidence type="ECO:0000313" key="2">
    <source>
        <dbReference type="EMBL" id="KAH0550925.1"/>
    </source>
</evidence>
<accession>A0A9P8IHV7</accession>
<organism evidence="2 3">
    <name type="scientific">Trichoglossum hirsutum</name>
    <dbReference type="NCBI Taxonomy" id="265104"/>
    <lineage>
        <taxon>Eukaryota</taxon>
        <taxon>Fungi</taxon>
        <taxon>Dikarya</taxon>
        <taxon>Ascomycota</taxon>
        <taxon>Pezizomycotina</taxon>
        <taxon>Geoglossomycetes</taxon>
        <taxon>Geoglossales</taxon>
        <taxon>Geoglossaceae</taxon>
        <taxon>Trichoglossum</taxon>
    </lineage>
</organism>
<keyword evidence="1" id="KW-0812">Transmembrane</keyword>
<feature type="transmembrane region" description="Helical" evidence="1">
    <location>
        <begin position="167"/>
        <end position="190"/>
    </location>
</feature>
<evidence type="ECO:0000313" key="3">
    <source>
        <dbReference type="Proteomes" id="UP000750711"/>
    </source>
</evidence>
<name>A0A9P8IHV7_9PEZI</name>
<keyword evidence="3" id="KW-1185">Reference proteome</keyword>
<reference evidence="2" key="1">
    <citation type="submission" date="2021-03" db="EMBL/GenBank/DDBJ databases">
        <title>Comparative genomics and phylogenomic investigation of the class Geoglossomycetes provide insights into ecological specialization and systematics.</title>
        <authorList>
            <person name="Melie T."/>
            <person name="Pirro S."/>
            <person name="Miller A.N."/>
            <person name="Quandt A."/>
        </authorList>
    </citation>
    <scope>NUCLEOTIDE SEQUENCE</scope>
    <source>
        <strain evidence="2">CAQ_001_2017</strain>
    </source>
</reference>
<feature type="transmembrane region" description="Helical" evidence="1">
    <location>
        <begin position="322"/>
        <end position="343"/>
    </location>
</feature>
<proteinExistence type="predicted"/>
<gene>
    <name evidence="2" type="ORF">GP486_007709</name>
</gene>
<feature type="transmembrane region" description="Helical" evidence="1">
    <location>
        <begin position="130"/>
        <end position="147"/>
    </location>
</feature>
<evidence type="ECO:0000256" key="1">
    <source>
        <dbReference type="SAM" id="Phobius"/>
    </source>
</evidence>
<feature type="transmembrane region" description="Helical" evidence="1">
    <location>
        <begin position="287"/>
        <end position="316"/>
    </location>
</feature>